<protein>
    <submittedName>
        <fullName evidence="2">Uncharacterized protein</fullName>
    </submittedName>
</protein>
<dbReference type="Proteomes" id="UP000287166">
    <property type="component" value="Unassembled WGS sequence"/>
</dbReference>
<evidence type="ECO:0000313" key="3">
    <source>
        <dbReference type="Proteomes" id="UP000287166"/>
    </source>
</evidence>
<dbReference type="InParanoid" id="A0A401GSS3"/>
<keyword evidence="1" id="KW-1133">Transmembrane helix</keyword>
<dbReference type="GeneID" id="38782182"/>
<evidence type="ECO:0000313" key="2">
    <source>
        <dbReference type="EMBL" id="GBE85265.1"/>
    </source>
</evidence>
<accession>A0A401GSS3</accession>
<reference evidence="2 3" key="1">
    <citation type="journal article" date="2018" name="Sci. Rep.">
        <title>Genome sequence of the cauliflower mushroom Sparassis crispa (Hanabiratake) and its association with beneficial usage.</title>
        <authorList>
            <person name="Kiyama R."/>
            <person name="Furutani Y."/>
            <person name="Kawaguchi K."/>
            <person name="Nakanishi T."/>
        </authorList>
    </citation>
    <scope>NUCLEOTIDE SEQUENCE [LARGE SCALE GENOMIC DNA]</scope>
</reference>
<keyword evidence="1" id="KW-0472">Membrane</keyword>
<gene>
    <name evidence="2" type="ORF">SCP_0704520</name>
</gene>
<dbReference type="EMBL" id="BFAD01000007">
    <property type="protein sequence ID" value="GBE85265.1"/>
    <property type="molecule type" value="Genomic_DNA"/>
</dbReference>
<feature type="transmembrane region" description="Helical" evidence="1">
    <location>
        <begin position="65"/>
        <end position="86"/>
    </location>
</feature>
<keyword evidence="3" id="KW-1185">Reference proteome</keyword>
<dbReference type="RefSeq" id="XP_027616178.1">
    <property type="nucleotide sequence ID" value="XM_027760377.1"/>
</dbReference>
<keyword evidence="1" id="KW-0812">Transmembrane</keyword>
<evidence type="ECO:0000256" key="1">
    <source>
        <dbReference type="SAM" id="Phobius"/>
    </source>
</evidence>
<comment type="caution">
    <text evidence="2">The sequence shown here is derived from an EMBL/GenBank/DDBJ whole genome shotgun (WGS) entry which is preliminary data.</text>
</comment>
<sequence>MDDRTSRHDDYEPLDLSTEIQLPVPSSVAQPEVMSATISKAETGVQSVQLKHNLQRIFHCTDKHIWAPIIGWGSIFIAGSLCGRFFGVRPLYIARYRMRLAGTCAALGTVTFWNMAINNNVSKFVADDDIHPITNVVFTFYTVAQDPERRKALILPESLDSVIPDLFARIQGPYISPGTDFSSGLSQRITWWTSHIWPSRKAQGAARWWFQGFLEGQQLSPHDIDIIMTLVAHGIDGQSWDEMGGLAIVTTLGLAAARALARKHMRITRWLNYFLAASFGASAIMSQFRLYQLTAYPFDIHDKAGAAAALRKFDIKKADGGRYEQLLNRGAQSRAPQSQK</sequence>
<proteinExistence type="predicted"/>
<organism evidence="2 3">
    <name type="scientific">Sparassis crispa</name>
    <dbReference type="NCBI Taxonomy" id="139825"/>
    <lineage>
        <taxon>Eukaryota</taxon>
        <taxon>Fungi</taxon>
        <taxon>Dikarya</taxon>
        <taxon>Basidiomycota</taxon>
        <taxon>Agaricomycotina</taxon>
        <taxon>Agaricomycetes</taxon>
        <taxon>Polyporales</taxon>
        <taxon>Sparassidaceae</taxon>
        <taxon>Sparassis</taxon>
    </lineage>
</organism>
<name>A0A401GSS3_9APHY</name>
<feature type="transmembrane region" description="Helical" evidence="1">
    <location>
        <begin position="273"/>
        <end position="291"/>
    </location>
</feature>
<dbReference type="AlphaFoldDB" id="A0A401GSS3"/>